<dbReference type="RefSeq" id="WP_087666203.1">
    <property type="nucleotide sequence ID" value="NZ_FCNW02000003.1"/>
</dbReference>
<gene>
    <name evidence="3" type="ORF">AWB65_01135</name>
</gene>
<feature type="transmembrane region" description="Helical" evidence="2">
    <location>
        <begin position="7"/>
        <end position="31"/>
    </location>
</feature>
<dbReference type="AlphaFoldDB" id="A0A158FPI1"/>
<reference evidence="3" key="1">
    <citation type="submission" date="2016-01" db="EMBL/GenBank/DDBJ databases">
        <authorList>
            <person name="Peeters C."/>
        </authorList>
    </citation>
    <scope>NUCLEOTIDE SEQUENCE [LARGE SCALE GENOMIC DNA]</scope>
    <source>
        <strain evidence="3">LMG 22934</strain>
    </source>
</reference>
<dbReference type="STRING" id="326474.AWB65_01135"/>
<evidence type="ECO:0000313" key="3">
    <source>
        <dbReference type="EMBL" id="SAL21712.1"/>
    </source>
</evidence>
<feature type="region of interest" description="Disordered" evidence="1">
    <location>
        <begin position="152"/>
        <end position="176"/>
    </location>
</feature>
<evidence type="ECO:0008006" key="5">
    <source>
        <dbReference type="Google" id="ProtNLM"/>
    </source>
</evidence>
<dbReference type="Proteomes" id="UP000054977">
    <property type="component" value="Unassembled WGS sequence"/>
</dbReference>
<feature type="region of interest" description="Disordered" evidence="1">
    <location>
        <begin position="191"/>
        <end position="265"/>
    </location>
</feature>
<feature type="compositionally biased region" description="Low complexity" evidence="1">
    <location>
        <begin position="159"/>
        <end position="170"/>
    </location>
</feature>
<sequence length="265" mass="27577">MKPLLRAVLVVNALIFLAFGVLFLLTPWAALYSALQLVQVQPAFAGQLFGIALVGLAWLSFHAAVNGALTVTGARVSGHVEWLSGVVMLVWLLGLRTPELAGFGQVVSALTGVILLILGLGSVRLAGAVRRRERAQAAGAVAADRAEKRAAVKREDVRATPAPATATAPAGRRVDPLAGEPVAGEALDVGTRPAARAPAATAIDPATGRSIDPVTGRTIDPVTGRTIEPTIARTIDPATGRTIDPVTGERTEPRLTPDPLRPDTR</sequence>
<evidence type="ECO:0000313" key="4">
    <source>
        <dbReference type="Proteomes" id="UP000054977"/>
    </source>
</evidence>
<keyword evidence="2" id="KW-1133">Transmembrane helix</keyword>
<protein>
    <recommendedName>
        <fullName evidence="5">Transmembrane protein</fullName>
    </recommendedName>
</protein>
<dbReference type="OrthoDB" id="9130055at2"/>
<keyword evidence="4" id="KW-1185">Reference proteome</keyword>
<name>A0A158FPI1_9BURK</name>
<comment type="caution">
    <text evidence="3">The sequence shown here is derived from an EMBL/GenBank/DDBJ whole genome shotgun (WGS) entry which is preliminary data.</text>
</comment>
<keyword evidence="2" id="KW-0812">Transmembrane</keyword>
<dbReference type="EMBL" id="FCNW02000003">
    <property type="protein sequence ID" value="SAL21712.1"/>
    <property type="molecule type" value="Genomic_DNA"/>
</dbReference>
<evidence type="ECO:0000256" key="1">
    <source>
        <dbReference type="SAM" id="MobiDB-lite"/>
    </source>
</evidence>
<keyword evidence="2" id="KW-0472">Membrane</keyword>
<evidence type="ECO:0000256" key="2">
    <source>
        <dbReference type="SAM" id="Phobius"/>
    </source>
</evidence>
<feature type="transmembrane region" description="Helical" evidence="2">
    <location>
        <begin position="43"/>
        <end position="64"/>
    </location>
</feature>
<feature type="compositionally biased region" description="Low complexity" evidence="1">
    <location>
        <begin position="191"/>
        <end position="202"/>
    </location>
</feature>
<feature type="transmembrane region" description="Helical" evidence="2">
    <location>
        <begin position="106"/>
        <end position="126"/>
    </location>
</feature>
<feature type="compositionally biased region" description="Basic and acidic residues" evidence="1">
    <location>
        <begin position="247"/>
        <end position="265"/>
    </location>
</feature>
<accession>A0A158FPI1</accession>
<feature type="transmembrane region" description="Helical" evidence="2">
    <location>
        <begin position="76"/>
        <end position="94"/>
    </location>
</feature>
<organism evidence="3 4">
    <name type="scientific">Caballeronia humi</name>
    <dbReference type="NCBI Taxonomy" id="326474"/>
    <lineage>
        <taxon>Bacteria</taxon>
        <taxon>Pseudomonadati</taxon>
        <taxon>Pseudomonadota</taxon>
        <taxon>Betaproteobacteria</taxon>
        <taxon>Burkholderiales</taxon>
        <taxon>Burkholderiaceae</taxon>
        <taxon>Caballeronia</taxon>
    </lineage>
</organism>
<proteinExistence type="predicted"/>